<evidence type="ECO:0000313" key="6">
    <source>
        <dbReference type="EMBL" id="XBY61616.1"/>
    </source>
</evidence>
<dbReference type="RefSeq" id="WP_350446249.1">
    <property type="nucleotide sequence ID" value="NZ_CP158373.1"/>
</dbReference>
<dbReference type="PROSITE" id="PS50977">
    <property type="entry name" value="HTH_TETR_2"/>
    <property type="match status" value="1"/>
</dbReference>
<dbReference type="SUPFAM" id="SSF48498">
    <property type="entry name" value="Tetracyclin repressor-like, C-terminal domain"/>
    <property type="match status" value="1"/>
</dbReference>
<feature type="domain" description="HTH tetR-type" evidence="5">
    <location>
        <begin position="4"/>
        <end position="62"/>
    </location>
</feature>
<dbReference type="Gene3D" id="1.10.357.10">
    <property type="entry name" value="Tetracycline Repressor, domain 2"/>
    <property type="match status" value="1"/>
</dbReference>
<dbReference type="PANTHER" id="PTHR30055:SF234">
    <property type="entry name" value="HTH-TYPE TRANSCRIPTIONAL REGULATOR BETI"/>
    <property type="match status" value="1"/>
</dbReference>
<proteinExistence type="predicted"/>
<reference evidence="6" key="1">
    <citation type="submission" date="2023-08" db="EMBL/GenBank/DDBJ databases">
        <title>Increased levels of nutrients transform a symbiont into a lethal pathobiont.</title>
        <authorList>
            <person name="Lachnit T."/>
            <person name="Ulrich L."/>
            <person name="Willmer F.M."/>
            <person name="Hasenbein T."/>
            <person name="Steiner L.X."/>
            <person name="Wolters M."/>
            <person name="Herbst E.M."/>
            <person name="Deines P."/>
        </authorList>
    </citation>
    <scope>NUCLEOTIDE SEQUENCE</scope>
    <source>
        <strain evidence="6">T3</strain>
    </source>
</reference>
<dbReference type="GO" id="GO:0000976">
    <property type="term" value="F:transcription cis-regulatory region binding"/>
    <property type="evidence" value="ECO:0007669"/>
    <property type="project" value="TreeGrafter"/>
</dbReference>
<evidence type="ECO:0000256" key="3">
    <source>
        <dbReference type="ARBA" id="ARBA00023163"/>
    </source>
</evidence>
<dbReference type="InterPro" id="IPR036271">
    <property type="entry name" value="Tet_transcr_reg_TetR-rel_C_sf"/>
</dbReference>
<evidence type="ECO:0000256" key="1">
    <source>
        <dbReference type="ARBA" id="ARBA00023015"/>
    </source>
</evidence>
<dbReference type="InterPro" id="IPR005471">
    <property type="entry name" value="Tscrpt_reg_IclR_N"/>
</dbReference>
<keyword evidence="2 4" id="KW-0238">DNA-binding</keyword>
<dbReference type="EMBL" id="CP158373">
    <property type="protein sequence ID" value="XBY61616.1"/>
    <property type="molecule type" value="Genomic_DNA"/>
</dbReference>
<gene>
    <name evidence="6" type="ORF">ABS648_16760</name>
</gene>
<evidence type="ECO:0000256" key="4">
    <source>
        <dbReference type="PROSITE-ProRule" id="PRU00335"/>
    </source>
</evidence>
<sequence>MSLTAQDERLLKALAVAFVERPRATLKELAEAAGVSKATLHRFCGTRDNLVDMLITHGETVINQILSAGDLQQAEPLQVLRRLIAEHLMHRELLVFLMFQYKPDTLDPNAEDARWQTYCDALDKFFLRGQQEGVFRIDISAALFSELFLSLIFGIVDAERRGRAASSSSATLLELFFLHGAAAPTRA</sequence>
<dbReference type="GO" id="GO:0003700">
    <property type="term" value="F:DNA-binding transcription factor activity"/>
    <property type="evidence" value="ECO:0007669"/>
    <property type="project" value="TreeGrafter"/>
</dbReference>
<dbReference type="InterPro" id="IPR009057">
    <property type="entry name" value="Homeodomain-like_sf"/>
</dbReference>
<accession>A0AAU7XXQ3</accession>
<dbReference type="AlphaFoldDB" id="A0AAU7XXQ3"/>
<evidence type="ECO:0000256" key="2">
    <source>
        <dbReference type="ARBA" id="ARBA00023125"/>
    </source>
</evidence>
<protein>
    <submittedName>
        <fullName evidence="6">TetR/AcrR family transcriptional regulator</fullName>
    </submittedName>
</protein>
<organism evidence="6">
    <name type="scientific">Pseudomonas solani</name>
    <dbReference type="NCBI Taxonomy" id="2731552"/>
    <lineage>
        <taxon>Bacteria</taxon>
        <taxon>Pseudomonadati</taxon>
        <taxon>Pseudomonadota</taxon>
        <taxon>Gammaproteobacteria</taxon>
        <taxon>Pseudomonadales</taxon>
        <taxon>Pseudomonadaceae</taxon>
        <taxon>Pseudomonas</taxon>
    </lineage>
</organism>
<dbReference type="PANTHER" id="PTHR30055">
    <property type="entry name" value="HTH-TYPE TRANSCRIPTIONAL REGULATOR RUTR"/>
    <property type="match status" value="1"/>
</dbReference>
<dbReference type="InterPro" id="IPR001647">
    <property type="entry name" value="HTH_TetR"/>
</dbReference>
<keyword evidence="1" id="KW-0805">Transcription regulation</keyword>
<name>A0AAU7XXQ3_9PSED</name>
<dbReference type="FunFam" id="1.10.357.10:FF:000022">
    <property type="entry name" value="Transcriptional regulator NfxB"/>
    <property type="match status" value="1"/>
</dbReference>
<evidence type="ECO:0000259" key="5">
    <source>
        <dbReference type="PROSITE" id="PS50977"/>
    </source>
</evidence>
<dbReference type="SUPFAM" id="SSF46689">
    <property type="entry name" value="Homeodomain-like"/>
    <property type="match status" value="1"/>
</dbReference>
<dbReference type="Pfam" id="PF09339">
    <property type="entry name" value="HTH_IclR"/>
    <property type="match status" value="1"/>
</dbReference>
<dbReference type="InterPro" id="IPR050109">
    <property type="entry name" value="HTH-type_TetR-like_transc_reg"/>
</dbReference>
<dbReference type="PROSITE" id="PS00356">
    <property type="entry name" value="HTH_LACI_1"/>
    <property type="match status" value="1"/>
</dbReference>
<feature type="DNA-binding region" description="H-T-H motif" evidence="4">
    <location>
        <begin position="25"/>
        <end position="44"/>
    </location>
</feature>
<keyword evidence="3" id="KW-0804">Transcription</keyword>